<dbReference type="RefSeq" id="XP_022470583.1">
    <property type="nucleotide sequence ID" value="XM_022622909.1"/>
</dbReference>
<keyword evidence="2" id="KW-1015">Disulfide bond</keyword>
<dbReference type="GeneID" id="34564419"/>
<dbReference type="InterPro" id="IPR001002">
    <property type="entry name" value="Chitin-bd_1"/>
</dbReference>
<comment type="caution">
    <text evidence="2">Lacks conserved residue(s) required for the propagation of feature annotation.</text>
</comment>
<evidence type="ECO:0000313" key="5">
    <source>
        <dbReference type="Proteomes" id="UP000176998"/>
    </source>
</evidence>
<dbReference type="Proteomes" id="UP000176998">
    <property type="component" value="Unassembled WGS sequence"/>
</dbReference>
<comment type="caution">
    <text evidence="4">The sequence shown here is derived from an EMBL/GenBank/DDBJ whole genome shotgun (WGS) entry which is preliminary data.</text>
</comment>
<protein>
    <recommendedName>
        <fullName evidence="3">Chitin-binding type-1 domain-containing protein</fullName>
    </recommendedName>
</protein>
<name>A0A1G4AW82_9PEZI</name>
<evidence type="ECO:0000313" key="4">
    <source>
        <dbReference type="EMBL" id="OHE93418.1"/>
    </source>
</evidence>
<dbReference type="Gene3D" id="3.30.60.10">
    <property type="entry name" value="Endochitinase-like"/>
    <property type="match status" value="1"/>
</dbReference>
<feature type="disulfide bond" evidence="2">
    <location>
        <begin position="71"/>
        <end position="85"/>
    </location>
</feature>
<proteinExistence type="predicted"/>
<accession>A0A1G4AW82</accession>
<evidence type="ECO:0000259" key="3">
    <source>
        <dbReference type="PROSITE" id="PS50941"/>
    </source>
</evidence>
<dbReference type="EMBL" id="MJBS01000120">
    <property type="protein sequence ID" value="OHE93418.1"/>
    <property type="molecule type" value="Genomic_DNA"/>
</dbReference>
<organism evidence="4 5">
    <name type="scientific">Colletotrichum orchidophilum</name>
    <dbReference type="NCBI Taxonomy" id="1209926"/>
    <lineage>
        <taxon>Eukaryota</taxon>
        <taxon>Fungi</taxon>
        <taxon>Dikarya</taxon>
        <taxon>Ascomycota</taxon>
        <taxon>Pezizomycotina</taxon>
        <taxon>Sordariomycetes</taxon>
        <taxon>Hypocreomycetidae</taxon>
        <taxon>Glomerellales</taxon>
        <taxon>Glomerellaceae</taxon>
        <taxon>Colletotrichum</taxon>
    </lineage>
</organism>
<keyword evidence="1 2" id="KW-0147">Chitin-binding</keyword>
<reference evidence="4 5" key="1">
    <citation type="submission" date="2016-09" db="EMBL/GenBank/DDBJ databases">
        <authorList>
            <person name="Capua I."/>
            <person name="De Benedictis P."/>
            <person name="Joannis T."/>
            <person name="Lombin L.H."/>
            <person name="Cattoli G."/>
        </authorList>
    </citation>
    <scope>NUCLEOTIDE SEQUENCE [LARGE SCALE GENOMIC DNA]</scope>
    <source>
        <strain evidence="4 5">IMI 309357</strain>
    </source>
</reference>
<dbReference type="Pfam" id="PF00187">
    <property type="entry name" value="Chitin_bind_1"/>
    <property type="match status" value="1"/>
</dbReference>
<dbReference type="OrthoDB" id="4846743at2759"/>
<dbReference type="AlphaFoldDB" id="A0A1G4AW82"/>
<dbReference type="SUPFAM" id="SSF57016">
    <property type="entry name" value="Plant lectins/antimicrobial peptides"/>
    <property type="match status" value="1"/>
</dbReference>
<feature type="domain" description="Chitin-binding type-1" evidence="3">
    <location>
        <begin position="52"/>
        <end position="97"/>
    </location>
</feature>
<keyword evidence="5" id="KW-1185">Reference proteome</keyword>
<dbReference type="InterPro" id="IPR036861">
    <property type="entry name" value="Endochitinase-like_sf"/>
</dbReference>
<evidence type="ECO:0000256" key="1">
    <source>
        <dbReference type="ARBA" id="ARBA00022669"/>
    </source>
</evidence>
<dbReference type="STRING" id="1209926.A0A1G4AW82"/>
<dbReference type="GO" id="GO:0008061">
    <property type="term" value="F:chitin binding"/>
    <property type="evidence" value="ECO:0007669"/>
    <property type="project" value="UniProtKB-UniRule"/>
</dbReference>
<sequence>MAFVARRARGLPASEQTGNAAIRKLGGAERENCAPGTCWEGVCWGHKVYTTDGTCGYANGNRKCAGKQGTCCSIYGRCGRYADFCGAGICQSGECESLQPHLDVFLLNRQMCRP</sequence>
<evidence type="ECO:0000256" key="2">
    <source>
        <dbReference type="PROSITE-ProRule" id="PRU00261"/>
    </source>
</evidence>
<dbReference type="PROSITE" id="PS50941">
    <property type="entry name" value="CHIT_BIND_I_2"/>
    <property type="match status" value="1"/>
</dbReference>
<gene>
    <name evidence="4" type="ORF">CORC01_11283</name>
</gene>